<feature type="domain" description="UvrD-like helicase C-terminal" evidence="12">
    <location>
        <begin position="481"/>
        <end position="765"/>
    </location>
</feature>
<evidence type="ECO:0000256" key="10">
    <source>
        <dbReference type="SAM" id="MobiDB-lite"/>
    </source>
</evidence>
<keyword evidence="5" id="KW-0413">Isomerase</keyword>
<keyword evidence="3 9" id="KW-0347">Helicase</keyword>
<dbReference type="SUPFAM" id="SSF52540">
    <property type="entry name" value="P-loop containing nucleoside triphosphate hydrolases"/>
    <property type="match status" value="1"/>
</dbReference>
<dbReference type="PROSITE" id="PS51198">
    <property type="entry name" value="UVRD_HELICASE_ATP_BIND"/>
    <property type="match status" value="1"/>
</dbReference>
<feature type="region of interest" description="Disordered" evidence="10">
    <location>
        <begin position="954"/>
        <end position="983"/>
    </location>
</feature>
<evidence type="ECO:0000256" key="3">
    <source>
        <dbReference type="ARBA" id="ARBA00022806"/>
    </source>
</evidence>
<evidence type="ECO:0000259" key="11">
    <source>
        <dbReference type="PROSITE" id="PS51198"/>
    </source>
</evidence>
<dbReference type="InterPro" id="IPR027417">
    <property type="entry name" value="P-loop_NTPase"/>
</dbReference>
<protein>
    <recommendedName>
        <fullName evidence="7">DNA 3'-5' helicase</fullName>
        <ecNumber evidence="7">5.6.2.4</ecNumber>
    </recommendedName>
</protein>
<dbReference type="InterPro" id="IPR014016">
    <property type="entry name" value="UvrD-like_ATP-bd"/>
</dbReference>
<sequence>MNKFTEEQQAAIDAPGKTIVSASAGSGKTTVMIEKIVRLIISGTDVKEILAVTFTKKAAAQMKEKLRRELVRAINDPSATAERRAALRKQLSEVPGADISTIHSFCSRLIRAHFFAAGVDGGFSVIAGDDAEGTELKSKALDEVFENAYEEGEERFTRLLSVYWRKKSDNRLRGVLSDLYEELRQRADYREFLKNSVPFTEEKFDRIAGELFALLKEKCAWYAALAESELKYFSSVGREKSERNAKEILSALAEMGASADYFSACALPCPAFGQKERKKKGDGEEMVSHIERLAAIRDKVRDIFSENAGVRTREEELAAYLSSGEIAECLAEYLLRFDDRFGELKRERALLDYNDLEHVALSLLTMPAVAEEVRKRYKYVFVDEYQDVNPVQEKILSAVGGENVFLVGDIKQSIYGFRGSKSVFFARKQQEYERAPNASSLYLTRNFRSSDAVLEAVNAQFVLAMKKDSAGIDYSSGSVMERGGRYAVNSGRVQIHFPEKEKSEKGGPRGVYSVEKNWLKQRNAASSYAACIRRIIERERNARYFDPDSGEFRRVEYSDIAVLSRKKGGRITEVISALTEEGIPVTAAAAVNICDYPEVKTLIDILDLIDNAQQDIPLCSALMSAMGGLTAEDLARIRIAYPEKRFFRDCCRAYSEEVQDGLAEKLRRFYEYLDNLRSLSAVEDAGELLVGILSETQMEARLLSRDNGEECLRRIHRFIAETVEPEPLSVHAFLDRLRALDNRIEYSENGGENSVRVLTMHASKGLEYPVVILDDLSAPFHGADRDEVLLDEEFGPAPKCYRPESMTVSSTLLRRLCEKRGQADEIRDELNLFYVALTRAKYGLHLIFTSRPPMSDVKYAKSFSEFVDFSVWEKYIAEEENDELPYQERQALVLSPDEKLSEEIVRAFTWKYAWPQTINLTVKSSATEMMEREDKRADECAPREYSREYYSVPVLFDEPEEDAEEAELPETPETPDADEKEKT</sequence>
<dbReference type="PROSITE" id="PS51217">
    <property type="entry name" value="UVRD_HELICASE_CTER"/>
    <property type="match status" value="1"/>
</dbReference>
<evidence type="ECO:0000256" key="5">
    <source>
        <dbReference type="ARBA" id="ARBA00023235"/>
    </source>
</evidence>
<dbReference type="GO" id="GO:0016787">
    <property type="term" value="F:hydrolase activity"/>
    <property type="evidence" value="ECO:0007669"/>
    <property type="project" value="UniProtKB-UniRule"/>
</dbReference>
<dbReference type="PANTHER" id="PTHR11070">
    <property type="entry name" value="UVRD / RECB / PCRA DNA HELICASE FAMILY MEMBER"/>
    <property type="match status" value="1"/>
</dbReference>
<evidence type="ECO:0000256" key="6">
    <source>
        <dbReference type="ARBA" id="ARBA00034617"/>
    </source>
</evidence>
<dbReference type="Pfam" id="PF13361">
    <property type="entry name" value="UvrD_C"/>
    <property type="match status" value="1"/>
</dbReference>
<dbReference type="GO" id="GO:0033202">
    <property type="term" value="C:DNA helicase complex"/>
    <property type="evidence" value="ECO:0007669"/>
    <property type="project" value="TreeGrafter"/>
</dbReference>
<name>A0A9D1MFP2_9FIRM</name>
<evidence type="ECO:0000313" key="13">
    <source>
        <dbReference type="EMBL" id="HIU59417.1"/>
    </source>
</evidence>
<accession>A0A9D1MFP2</accession>
<comment type="caution">
    <text evidence="13">The sequence shown here is derived from an EMBL/GenBank/DDBJ whole genome shotgun (WGS) entry which is preliminary data.</text>
</comment>
<keyword evidence="4 9" id="KW-0067">ATP-binding</keyword>
<keyword evidence="1 9" id="KW-0547">Nucleotide-binding</keyword>
<dbReference type="GO" id="GO:0005524">
    <property type="term" value="F:ATP binding"/>
    <property type="evidence" value="ECO:0007669"/>
    <property type="project" value="UniProtKB-UniRule"/>
</dbReference>
<reference evidence="13" key="2">
    <citation type="journal article" date="2021" name="PeerJ">
        <title>Extensive microbial diversity within the chicken gut microbiome revealed by metagenomics and culture.</title>
        <authorList>
            <person name="Gilroy R."/>
            <person name="Ravi A."/>
            <person name="Getino M."/>
            <person name="Pursley I."/>
            <person name="Horton D.L."/>
            <person name="Alikhan N.F."/>
            <person name="Baker D."/>
            <person name="Gharbi K."/>
            <person name="Hall N."/>
            <person name="Watson M."/>
            <person name="Adriaenssens E.M."/>
            <person name="Foster-Nyarko E."/>
            <person name="Jarju S."/>
            <person name="Secka A."/>
            <person name="Antonio M."/>
            <person name="Oren A."/>
            <person name="Chaudhuri R.R."/>
            <person name="La Ragione R."/>
            <person name="Hildebrand F."/>
            <person name="Pallen M.J."/>
        </authorList>
    </citation>
    <scope>NUCLEOTIDE SEQUENCE</scope>
    <source>
        <strain evidence="13">11687</strain>
    </source>
</reference>
<comment type="catalytic activity">
    <reaction evidence="8">
        <text>ATP + H2O = ADP + phosphate + H(+)</text>
        <dbReference type="Rhea" id="RHEA:13065"/>
        <dbReference type="ChEBI" id="CHEBI:15377"/>
        <dbReference type="ChEBI" id="CHEBI:15378"/>
        <dbReference type="ChEBI" id="CHEBI:30616"/>
        <dbReference type="ChEBI" id="CHEBI:43474"/>
        <dbReference type="ChEBI" id="CHEBI:456216"/>
        <dbReference type="EC" id="5.6.2.4"/>
    </reaction>
</comment>
<dbReference type="Gene3D" id="3.40.50.300">
    <property type="entry name" value="P-loop containing nucleotide triphosphate hydrolases"/>
    <property type="match status" value="4"/>
</dbReference>
<dbReference type="GO" id="GO:0005829">
    <property type="term" value="C:cytosol"/>
    <property type="evidence" value="ECO:0007669"/>
    <property type="project" value="TreeGrafter"/>
</dbReference>
<dbReference type="PANTHER" id="PTHR11070:SF48">
    <property type="entry name" value="ATP-DEPENDENT HELICASE_NUCLEASE SUBUNIT A"/>
    <property type="match status" value="1"/>
</dbReference>
<evidence type="ECO:0000256" key="8">
    <source>
        <dbReference type="ARBA" id="ARBA00048988"/>
    </source>
</evidence>
<evidence type="ECO:0000256" key="7">
    <source>
        <dbReference type="ARBA" id="ARBA00034808"/>
    </source>
</evidence>
<dbReference type="EC" id="5.6.2.4" evidence="7"/>
<evidence type="ECO:0000256" key="4">
    <source>
        <dbReference type="ARBA" id="ARBA00022840"/>
    </source>
</evidence>
<dbReference type="GO" id="GO:0000725">
    <property type="term" value="P:recombinational repair"/>
    <property type="evidence" value="ECO:0007669"/>
    <property type="project" value="TreeGrafter"/>
</dbReference>
<dbReference type="Gene3D" id="1.10.486.10">
    <property type="entry name" value="PCRA, domain 4"/>
    <property type="match status" value="1"/>
</dbReference>
<feature type="non-terminal residue" evidence="13">
    <location>
        <position position="983"/>
    </location>
</feature>
<proteinExistence type="predicted"/>
<dbReference type="Proteomes" id="UP000824081">
    <property type="component" value="Unassembled WGS sequence"/>
</dbReference>
<dbReference type="InterPro" id="IPR000212">
    <property type="entry name" value="DNA_helicase_UvrD/REP"/>
</dbReference>
<evidence type="ECO:0000313" key="14">
    <source>
        <dbReference type="Proteomes" id="UP000824081"/>
    </source>
</evidence>
<feature type="binding site" evidence="9">
    <location>
        <begin position="22"/>
        <end position="29"/>
    </location>
    <ligand>
        <name>ATP</name>
        <dbReference type="ChEBI" id="CHEBI:30616"/>
    </ligand>
</feature>
<gene>
    <name evidence="13" type="ORF">IAC57_04865</name>
</gene>
<organism evidence="13 14">
    <name type="scientific">Candidatus Scatosoma pullistercoris</name>
    <dbReference type="NCBI Taxonomy" id="2840934"/>
    <lineage>
        <taxon>Bacteria</taxon>
        <taxon>Bacillati</taxon>
        <taxon>Bacillota</taxon>
        <taxon>Clostridia</taxon>
        <taxon>Candidatus Scatosoma</taxon>
    </lineage>
</organism>
<dbReference type="GO" id="GO:0003677">
    <property type="term" value="F:DNA binding"/>
    <property type="evidence" value="ECO:0007669"/>
    <property type="project" value="InterPro"/>
</dbReference>
<evidence type="ECO:0000256" key="9">
    <source>
        <dbReference type="PROSITE-ProRule" id="PRU00560"/>
    </source>
</evidence>
<feature type="compositionally biased region" description="Acidic residues" evidence="10">
    <location>
        <begin position="957"/>
        <end position="976"/>
    </location>
</feature>
<reference evidence="13" key="1">
    <citation type="submission" date="2020-10" db="EMBL/GenBank/DDBJ databases">
        <authorList>
            <person name="Gilroy R."/>
        </authorList>
    </citation>
    <scope>NUCLEOTIDE SEQUENCE</scope>
    <source>
        <strain evidence="13">11687</strain>
    </source>
</reference>
<evidence type="ECO:0000259" key="12">
    <source>
        <dbReference type="PROSITE" id="PS51217"/>
    </source>
</evidence>
<evidence type="ECO:0000256" key="2">
    <source>
        <dbReference type="ARBA" id="ARBA00022801"/>
    </source>
</evidence>
<evidence type="ECO:0000256" key="1">
    <source>
        <dbReference type="ARBA" id="ARBA00022741"/>
    </source>
</evidence>
<keyword evidence="2 9" id="KW-0378">Hydrolase</keyword>
<feature type="domain" description="UvrD-like helicase ATP-binding" evidence="11">
    <location>
        <begin position="1"/>
        <end position="450"/>
    </location>
</feature>
<dbReference type="EMBL" id="DVMZ01000132">
    <property type="protein sequence ID" value="HIU59417.1"/>
    <property type="molecule type" value="Genomic_DNA"/>
</dbReference>
<dbReference type="Pfam" id="PF00580">
    <property type="entry name" value="UvrD-helicase"/>
    <property type="match status" value="1"/>
</dbReference>
<dbReference type="GO" id="GO:0043138">
    <property type="term" value="F:3'-5' DNA helicase activity"/>
    <property type="evidence" value="ECO:0007669"/>
    <property type="project" value="UniProtKB-EC"/>
</dbReference>
<comment type="catalytic activity">
    <reaction evidence="6">
        <text>Couples ATP hydrolysis with the unwinding of duplex DNA by translocating in the 3'-5' direction.</text>
        <dbReference type="EC" id="5.6.2.4"/>
    </reaction>
</comment>
<dbReference type="AlphaFoldDB" id="A0A9D1MFP2"/>
<dbReference type="InterPro" id="IPR014017">
    <property type="entry name" value="DNA_helicase_UvrD-like_C"/>
</dbReference>
<dbReference type="CDD" id="cd17932">
    <property type="entry name" value="DEXQc_UvrD"/>
    <property type="match status" value="1"/>
</dbReference>